<evidence type="ECO:0000313" key="10">
    <source>
        <dbReference type="Proteomes" id="UP000039324"/>
    </source>
</evidence>
<protein>
    <recommendedName>
        <fullName evidence="12">U2A'/phosphoprotein 32 family A C-terminal domain-containing protein</fullName>
    </recommendedName>
</protein>
<feature type="compositionally biased region" description="Polar residues" evidence="7">
    <location>
        <begin position="163"/>
        <end position="192"/>
    </location>
</feature>
<dbReference type="Proteomes" id="UP000039324">
    <property type="component" value="Unassembled WGS sequence"/>
</dbReference>
<dbReference type="STRING" id="37360.A0A0G4IZH7"/>
<evidence type="ECO:0000256" key="2">
    <source>
        <dbReference type="ARBA" id="ARBA00022614"/>
    </source>
</evidence>
<keyword evidence="5" id="KW-0966">Cell projection</keyword>
<dbReference type="Pfam" id="PF14580">
    <property type="entry name" value="LRR_9"/>
    <property type="match status" value="1"/>
</dbReference>
<keyword evidence="9" id="KW-0496">Mitochondrion</keyword>
<accession>A0A0G4IZH7</accession>
<evidence type="ECO:0000256" key="5">
    <source>
        <dbReference type="ARBA" id="ARBA00023273"/>
    </source>
</evidence>
<dbReference type="OrthoDB" id="7451790at2759"/>
<keyword evidence="2" id="KW-0433">Leucine-rich repeat</keyword>
<evidence type="ECO:0000256" key="1">
    <source>
        <dbReference type="ARBA" id="ARBA00004138"/>
    </source>
</evidence>
<dbReference type="Proteomes" id="UP000290189">
    <property type="component" value="Unassembled WGS sequence"/>
</dbReference>
<dbReference type="PANTHER" id="PTHR45973">
    <property type="entry name" value="PROTEIN PHOSPHATASE 1 REGULATORY SUBUNIT SDS22-RELATED"/>
    <property type="match status" value="1"/>
</dbReference>
<evidence type="ECO:0000256" key="4">
    <source>
        <dbReference type="ARBA" id="ARBA00023069"/>
    </source>
</evidence>
<evidence type="ECO:0000313" key="11">
    <source>
        <dbReference type="Proteomes" id="UP000290189"/>
    </source>
</evidence>
<dbReference type="SMART" id="SM00365">
    <property type="entry name" value="LRR_SD22"/>
    <property type="match status" value="3"/>
</dbReference>
<evidence type="ECO:0000256" key="3">
    <source>
        <dbReference type="ARBA" id="ARBA00022737"/>
    </source>
</evidence>
<evidence type="ECO:0000313" key="9">
    <source>
        <dbReference type="EMBL" id="SPQ93817.1"/>
    </source>
</evidence>
<dbReference type="InterPro" id="IPR032675">
    <property type="entry name" value="LRR_dom_sf"/>
</dbReference>
<dbReference type="InterPro" id="IPR003591">
    <property type="entry name" value="Leu-rich_rpt_typical-subtyp"/>
</dbReference>
<keyword evidence="10" id="KW-1185">Reference proteome</keyword>
<dbReference type="PANTHER" id="PTHR45973:SF9">
    <property type="entry name" value="LEUCINE-RICH REPEAT-CONTAINING PROTEIN 46"/>
    <property type="match status" value="1"/>
</dbReference>
<dbReference type="EMBL" id="CDSF01000101">
    <property type="protein sequence ID" value="CEP00700.1"/>
    <property type="molecule type" value="Genomic_DNA"/>
</dbReference>
<keyword evidence="6" id="KW-0175">Coiled coil</keyword>
<evidence type="ECO:0008006" key="12">
    <source>
        <dbReference type="Google" id="ProtNLM"/>
    </source>
</evidence>
<name>A0A0G4IZH7_PLABS</name>
<dbReference type="InterPro" id="IPR001611">
    <property type="entry name" value="Leu-rich_rpt"/>
</dbReference>
<dbReference type="AlphaFoldDB" id="A0A0G4IZH7"/>
<reference evidence="8 10" key="1">
    <citation type="submission" date="2015-02" db="EMBL/GenBank/DDBJ databases">
        <authorList>
            <person name="Chooi Y.-H."/>
        </authorList>
    </citation>
    <scope>NUCLEOTIDE SEQUENCE [LARGE SCALE GENOMIC DNA]</scope>
    <source>
        <strain evidence="8">E3</strain>
    </source>
</reference>
<evidence type="ECO:0000256" key="7">
    <source>
        <dbReference type="SAM" id="MobiDB-lite"/>
    </source>
</evidence>
<dbReference type="EMBL" id="OVEO01000002">
    <property type="protein sequence ID" value="SPQ93817.1"/>
    <property type="molecule type" value="Genomic_DNA"/>
</dbReference>
<comment type="subcellular location">
    <subcellularLocation>
        <location evidence="1">Cell projection</location>
        <location evidence="1">Cilium</location>
    </subcellularLocation>
</comment>
<geneLocation type="mitochondrion" evidence="9"/>
<keyword evidence="3" id="KW-0677">Repeat</keyword>
<proteinExistence type="predicted"/>
<dbReference type="InterPro" id="IPR050576">
    <property type="entry name" value="Cilia_flagella_integrity"/>
</dbReference>
<dbReference type="Gene3D" id="3.80.10.10">
    <property type="entry name" value="Ribonuclease Inhibitor"/>
    <property type="match status" value="1"/>
</dbReference>
<keyword evidence="4" id="KW-0969">Cilium</keyword>
<evidence type="ECO:0000313" key="8">
    <source>
        <dbReference type="EMBL" id="CEP00700.1"/>
    </source>
</evidence>
<feature type="coiled-coil region" evidence="6">
    <location>
        <begin position="434"/>
        <end position="546"/>
    </location>
</feature>
<dbReference type="PROSITE" id="PS51450">
    <property type="entry name" value="LRR"/>
    <property type="match status" value="3"/>
</dbReference>
<reference evidence="9 11" key="2">
    <citation type="submission" date="2018-03" db="EMBL/GenBank/DDBJ databases">
        <authorList>
            <person name="Fogelqvist J."/>
        </authorList>
    </citation>
    <scope>NUCLEOTIDE SEQUENCE [LARGE SCALE GENOMIC DNA]</scope>
</reference>
<gene>
    <name evidence="8" type="ORF">PBRA_001754</name>
    <name evidence="9" type="ORF">PLBR_LOCUS1032</name>
</gene>
<sequence>MPIEALTAEFVDGLARTYPHVDTIDLSHNRISRIENLDPLTNLVSLDLSNNRIGVLGNLQALHRLRSVNVACNRITDIDASVGDLHNLEELDLGRNFIAQLSALAPLARLPGLRSLVLEGNPICSDRHYRHRTVSLLPQLQALDGRPVLVVERLGAPTVSPPRATSMSPDRQPTSRPAPSFSTRLPSKSAASDNDAAMKAYLGRRLGERPAPSPPVRKHQDERESLRRQVALRDIQIASFEKMFDMQQRLEGEGRDLLTGWRGKVFELLVQLKSLQMELKSVERAHESRQQEASSECVSLRARIDMLNSILENQMAENELLMARKKGADDALATEANRVQEMLLDRQRRKESDLALKKTIWQLFLCSQRSDQRFNDVFDELEGFSQRIHFALSRIAIVSEVFKRKLDDRSEGGSDVINFGGFSSGRSTPDAPRVQSLKLEIDRLNQERSSLINQISEIGRRDQTAVKRLEQRCQVLSEERDSALRQVIDANKTQAALEERADVLERRLEEQRQLLLTEREQVQKEISELRNERAAWLAERSTLQAKYDNCLLDAATQLDCVCSAMHSQRDDWASEREALLQELRRSASVAHEMASDVATAQAASAVRLFENERQIEQRDEIICSMTRFRHELLEMMEDMCQQLKLEPGDEAVHAATLADAAHQTDPISVASVGTNTLPAADDASHRQQRLRRLAERASVLLEQ</sequence>
<dbReference type="SUPFAM" id="SSF52058">
    <property type="entry name" value="L domain-like"/>
    <property type="match status" value="1"/>
</dbReference>
<feature type="region of interest" description="Disordered" evidence="7">
    <location>
        <begin position="156"/>
        <end position="225"/>
    </location>
</feature>
<evidence type="ECO:0000256" key="6">
    <source>
        <dbReference type="SAM" id="Coils"/>
    </source>
</evidence>
<feature type="coiled-coil region" evidence="6">
    <location>
        <begin position="265"/>
        <end position="292"/>
    </location>
</feature>
<organism evidence="8 10">
    <name type="scientific">Plasmodiophora brassicae</name>
    <name type="common">Clubroot disease agent</name>
    <dbReference type="NCBI Taxonomy" id="37360"/>
    <lineage>
        <taxon>Eukaryota</taxon>
        <taxon>Sar</taxon>
        <taxon>Rhizaria</taxon>
        <taxon>Endomyxa</taxon>
        <taxon>Phytomyxea</taxon>
        <taxon>Plasmodiophorida</taxon>
        <taxon>Plasmodiophoridae</taxon>
        <taxon>Plasmodiophora</taxon>
    </lineage>
</organism>
<dbReference type="SMART" id="SM00369">
    <property type="entry name" value="LRR_TYP"/>
    <property type="match status" value="3"/>
</dbReference>